<organism evidence="1 2">
    <name type="scientific">Anaplasma phagocytophilum</name>
    <name type="common">Ehrlichia phagocytophila</name>
    <dbReference type="NCBI Taxonomy" id="948"/>
    <lineage>
        <taxon>Bacteria</taxon>
        <taxon>Pseudomonadati</taxon>
        <taxon>Pseudomonadota</taxon>
        <taxon>Alphaproteobacteria</taxon>
        <taxon>Rickettsiales</taxon>
        <taxon>Anaplasmataceae</taxon>
        <taxon>Anaplasma</taxon>
        <taxon>phagocytophilum group</taxon>
    </lineage>
</organism>
<reference evidence="2" key="1">
    <citation type="submission" date="2016-03" db="EMBL/GenBank/DDBJ databases">
        <authorList>
            <person name="Loux Valentin"/>
        </authorList>
    </citation>
    <scope>NUCLEOTIDE SEQUENCE [LARGE SCALE GENOMIC DNA]</scope>
    <source>
        <strain evidence="2">C1</strain>
    </source>
</reference>
<gene>
    <name evidence="1" type="ORF">ANAPC1_00823</name>
</gene>
<name>A0AA45UT68_ANAPH</name>
<proteinExistence type="predicted"/>
<dbReference type="Proteomes" id="UP000078419">
    <property type="component" value="Unassembled WGS sequence"/>
</dbReference>
<comment type="caution">
    <text evidence="1">The sequence shown here is derived from an EMBL/GenBank/DDBJ whole genome shotgun (WGS) entry which is preliminary data.</text>
</comment>
<dbReference type="AlphaFoldDB" id="A0AA45UT68"/>
<accession>A0AA45UT68</accession>
<dbReference type="EMBL" id="FLLR01000033">
    <property type="protein sequence ID" value="SBO14467.1"/>
    <property type="molecule type" value="Genomic_DNA"/>
</dbReference>
<evidence type="ECO:0000313" key="1">
    <source>
        <dbReference type="EMBL" id="SBO14467.1"/>
    </source>
</evidence>
<sequence length="57" mass="6476">MSLAVSDQYTFQIILVWVIERVQKPANITGGRSKRCINILGFSAGRDTSLLYVWQCQ</sequence>
<protein>
    <submittedName>
        <fullName evidence="1">Uncharacterized protein</fullName>
    </submittedName>
</protein>
<evidence type="ECO:0000313" key="2">
    <source>
        <dbReference type="Proteomes" id="UP000078419"/>
    </source>
</evidence>